<dbReference type="GO" id="GO:0008270">
    <property type="term" value="F:zinc ion binding"/>
    <property type="evidence" value="ECO:0007669"/>
    <property type="project" value="UniProtKB-KW"/>
</dbReference>
<evidence type="ECO:0000313" key="9">
    <source>
        <dbReference type="Proteomes" id="UP000663828"/>
    </source>
</evidence>
<dbReference type="SUPFAM" id="SSF57850">
    <property type="entry name" value="RING/U-box"/>
    <property type="match status" value="1"/>
</dbReference>
<keyword evidence="6" id="KW-1133">Transmembrane helix</keyword>
<dbReference type="EMBL" id="CAJNOR010001037">
    <property type="protein sequence ID" value="CAF1061901.1"/>
    <property type="molecule type" value="Genomic_DNA"/>
</dbReference>
<feature type="coiled-coil region" evidence="5">
    <location>
        <begin position="144"/>
        <end position="251"/>
    </location>
</feature>
<name>A0A814LB58_ADIRI</name>
<dbReference type="SMART" id="SM00504">
    <property type="entry name" value="Ubox"/>
    <property type="match status" value="1"/>
</dbReference>
<dbReference type="GO" id="GO:0000209">
    <property type="term" value="P:protein polyubiquitination"/>
    <property type="evidence" value="ECO:0007669"/>
    <property type="project" value="TreeGrafter"/>
</dbReference>
<reference evidence="8" key="1">
    <citation type="submission" date="2021-02" db="EMBL/GenBank/DDBJ databases">
        <authorList>
            <person name="Nowell W R."/>
        </authorList>
    </citation>
    <scope>NUCLEOTIDE SEQUENCE</scope>
</reference>
<dbReference type="AlphaFoldDB" id="A0A814LB58"/>
<sequence>MTTKYEYINESSISPNLICTICGSPFEDPYCCSHGHTFCRECITRWILTEKPSCPLCQERLTINSLIKAPHALCGILDDLLVKCKICGEIDLHRGNFDEHIQKRCPKTVISCSAADLQCPWTGQRAHFDRHLRGCHYEPMRATLSQLLSENKTMKDRIQQMTIRLTEQQNEIGLLNEYANQRRNQIQGQQNSITHLNEQIKQERIKLDEQRQQNQQLIKQTEEVNKYKNENQILTRKLAQANDRISSLIEESKNNKVRMVKLKEDHGGLTYSLLCCIVCLLIIVGISFTVVGARHGQVNTVALLVLGIIALVIALALSVRIMLMCGRDRNNNNAS</sequence>
<dbReference type="InterPro" id="IPR051438">
    <property type="entry name" value="RNF_E3_ubiq-protein_ligase"/>
</dbReference>
<keyword evidence="1" id="KW-0479">Metal-binding</keyword>
<evidence type="ECO:0000256" key="4">
    <source>
        <dbReference type="PROSITE-ProRule" id="PRU00175"/>
    </source>
</evidence>
<keyword evidence="9" id="KW-1185">Reference proteome</keyword>
<keyword evidence="2 4" id="KW-0863">Zinc-finger</keyword>
<feature type="transmembrane region" description="Helical" evidence="6">
    <location>
        <begin position="301"/>
        <end position="323"/>
    </location>
</feature>
<proteinExistence type="predicted"/>
<keyword evidence="5" id="KW-0175">Coiled coil</keyword>
<organism evidence="8 9">
    <name type="scientific">Adineta ricciae</name>
    <name type="common">Rotifer</name>
    <dbReference type="NCBI Taxonomy" id="249248"/>
    <lineage>
        <taxon>Eukaryota</taxon>
        <taxon>Metazoa</taxon>
        <taxon>Spiralia</taxon>
        <taxon>Gnathifera</taxon>
        <taxon>Rotifera</taxon>
        <taxon>Eurotatoria</taxon>
        <taxon>Bdelloidea</taxon>
        <taxon>Adinetida</taxon>
        <taxon>Adinetidae</taxon>
        <taxon>Adineta</taxon>
    </lineage>
</organism>
<dbReference type="InterPro" id="IPR013083">
    <property type="entry name" value="Znf_RING/FYVE/PHD"/>
</dbReference>
<dbReference type="InterPro" id="IPR018957">
    <property type="entry name" value="Znf_C3HC4_RING-type"/>
</dbReference>
<dbReference type="PROSITE" id="PS50089">
    <property type="entry name" value="ZF_RING_2"/>
    <property type="match status" value="1"/>
</dbReference>
<dbReference type="SUPFAM" id="SSF49599">
    <property type="entry name" value="TRAF domain-like"/>
    <property type="match status" value="1"/>
</dbReference>
<gene>
    <name evidence="8" type="ORF">XAT740_LOCUS16331</name>
</gene>
<dbReference type="Pfam" id="PF00097">
    <property type="entry name" value="zf-C3HC4"/>
    <property type="match status" value="1"/>
</dbReference>
<keyword evidence="6" id="KW-0472">Membrane</keyword>
<dbReference type="Gene3D" id="3.40.50.300">
    <property type="entry name" value="P-loop containing nucleotide triphosphate hydrolases"/>
    <property type="match status" value="1"/>
</dbReference>
<evidence type="ECO:0000259" key="7">
    <source>
        <dbReference type="PROSITE" id="PS50089"/>
    </source>
</evidence>
<feature type="domain" description="RING-type" evidence="7">
    <location>
        <begin position="19"/>
        <end position="58"/>
    </location>
</feature>
<dbReference type="Gene3D" id="3.30.40.10">
    <property type="entry name" value="Zinc/RING finger domain, C3HC4 (zinc finger)"/>
    <property type="match status" value="1"/>
</dbReference>
<evidence type="ECO:0000313" key="8">
    <source>
        <dbReference type="EMBL" id="CAF1061901.1"/>
    </source>
</evidence>
<evidence type="ECO:0000256" key="2">
    <source>
        <dbReference type="ARBA" id="ARBA00022771"/>
    </source>
</evidence>
<dbReference type="CDD" id="cd16449">
    <property type="entry name" value="RING-HC"/>
    <property type="match status" value="1"/>
</dbReference>
<dbReference type="InterPro" id="IPR001841">
    <property type="entry name" value="Znf_RING"/>
</dbReference>
<protein>
    <recommendedName>
        <fullName evidence="7">RING-type domain-containing protein</fullName>
    </recommendedName>
</protein>
<accession>A0A814LB58</accession>
<dbReference type="PANTHER" id="PTHR46016:SF1">
    <property type="entry name" value="RING-TYPE DOMAIN-CONTAINING PROTEIN"/>
    <property type="match status" value="1"/>
</dbReference>
<evidence type="ECO:0000256" key="3">
    <source>
        <dbReference type="ARBA" id="ARBA00022833"/>
    </source>
</evidence>
<dbReference type="GO" id="GO:0006511">
    <property type="term" value="P:ubiquitin-dependent protein catabolic process"/>
    <property type="evidence" value="ECO:0007669"/>
    <property type="project" value="TreeGrafter"/>
</dbReference>
<dbReference type="InterPro" id="IPR003613">
    <property type="entry name" value="Ubox_domain"/>
</dbReference>
<keyword evidence="6" id="KW-0812">Transmembrane</keyword>
<evidence type="ECO:0000256" key="5">
    <source>
        <dbReference type="SAM" id="Coils"/>
    </source>
</evidence>
<dbReference type="PANTHER" id="PTHR46016">
    <property type="entry name" value="ZINC FINGER, RING/FYVE/PHD-TYPE"/>
    <property type="match status" value="1"/>
</dbReference>
<dbReference type="InterPro" id="IPR027417">
    <property type="entry name" value="P-loop_NTPase"/>
</dbReference>
<feature type="transmembrane region" description="Helical" evidence="6">
    <location>
        <begin position="268"/>
        <end position="289"/>
    </location>
</feature>
<comment type="caution">
    <text evidence="8">The sequence shown here is derived from an EMBL/GenBank/DDBJ whole genome shotgun (WGS) entry which is preliminary data.</text>
</comment>
<evidence type="ECO:0000256" key="1">
    <source>
        <dbReference type="ARBA" id="ARBA00022723"/>
    </source>
</evidence>
<evidence type="ECO:0000256" key="6">
    <source>
        <dbReference type="SAM" id="Phobius"/>
    </source>
</evidence>
<dbReference type="Proteomes" id="UP000663828">
    <property type="component" value="Unassembled WGS sequence"/>
</dbReference>
<dbReference type="GO" id="GO:0061630">
    <property type="term" value="F:ubiquitin protein ligase activity"/>
    <property type="evidence" value="ECO:0007669"/>
    <property type="project" value="TreeGrafter"/>
</dbReference>
<keyword evidence="3" id="KW-0862">Zinc</keyword>